<dbReference type="AlphaFoldDB" id="A0A3B6KK80"/>
<proteinExistence type="predicted"/>
<reference evidence="1" key="1">
    <citation type="submission" date="2018-08" db="EMBL/GenBank/DDBJ databases">
        <authorList>
            <person name="Rossello M."/>
        </authorList>
    </citation>
    <scope>NUCLEOTIDE SEQUENCE [LARGE SCALE GENOMIC DNA]</scope>
    <source>
        <strain evidence="1">cv. Chinese Spring</strain>
    </source>
</reference>
<dbReference type="Gramene" id="TraesNOR5A03G02707830.1">
    <property type="protein sequence ID" value="TraesNOR5A03G02707830.1.CDS1"/>
    <property type="gene ID" value="TraesNOR5A03G02707830"/>
</dbReference>
<accession>A0A3B6KK80</accession>
<dbReference type="STRING" id="4565.A0A3B6KK80"/>
<dbReference type="Proteomes" id="UP000019116">
    <property type="component" value="Chromosome 5A"/>
</dbReference>
<protein>
    <submittedName>
        <fullName evidence="1">Uncharacterized protein</fullName>
    </submittedName>
</protein>
<dbReference type="Gramene" id="TraesARI5A03G02727730.1">
    <property type="protein sequence ID" value="TraesARI5A03G02727730.1.CDS1"/>
    <property type="gene ID" value="TraesARI5A03G02727730"/>
</dbReference>
<reference evidence="1" key="2">
    <citation type="submission" date="2018-10" db="UniProtKB">
        <authorList>
            <consortium name="EnsemblPlants"/>
        </authorList>
    </citation>
    <scope>IDENTIFICATION</scope>
</reference>
<name>A0A3B6KK80_WHEAT</name>
<dbReference type="EnsemblPlants" id="TraesCS5A02G260200.1">
    <property type="protein sequence ID" value="TraesCS5A02G260200.1.cds1"/>
    <property type="gene ID" value="TraesCS5A02G260200"/>
</dbReference>
<organism evidence="1">
    <name type="scientific">Triticum aestivum</name>
    <name type="common">Wheat</name>
    <dbReference type="NCBI Taxonomy" id="4565"/>
    <lineage>
        <taxon>Eukaryota</taxon>
        <taxon>Viridiplantae</taxon>
        <taxon>Streptophyta</taxon>
        <taxon>Embryophyta</taxon>
        <taxon>Tracheophyta</taxon>
        <taxon>Spermatophyta</taxon>
        <taxon>Magnoliopsida</taxon>
        <taxon>Liliopsida</taxon>
        <taxon>Poales</taxon>
        <taxon>Poaceae</taxon>
        <taxon>BOP clade</taxon>
        <taxon>Pooideae</taxon>
        <taxon>Triticodae</taxon>
        <taxon>Triticeae</taxon>
        <taxon>Triticinae</taxon>
        <taxon>Triticum</taxon>
    </lineage>
</organism>
<dbReference type="Gramene" id="TraesROB_scaffold_107897_01G000100.1">
    <property type="protein sequence ID" value="TraesROB_scaffold_107897_01G000100.1"/>
    <property type="gene ID" value="TraesROB_scaffold_107897_01G000100"/>
</dbReference>
<dbReference type="Gramene" id="TraesWEE_scaffold_284752_01G000100.1">
    <property type="protein sequence ID" value="TraesWEE_scaffold_284752_01G000100.1"/>
    <property type="gene ID" value="TraesWEE_scaffold_284752_01G000100"/>
</dbReference>
<dbReference type="Gramene" id="TraesCS5A03G0647100.1">
    <property type="protein sequence ID" value="TraesCS5A03G0647100.1.CDS1"/>
    <property type="gene ID" value="TraesCS5A03G0647100"/>
</dbReference>
<keyword evidence="2" id="KW-1185">Reference proteome</keyword>
<evidence type="ECO:0000313" key="2">
    <source>
        <dbReference type="Proteomes" id="UP000019116"/>
    </source>
</evidence>
<dbReference type="SMR" id="A0A3B6KK80"/>
<dbReference type="Gramene" id="TraesCS5A02G260200.1">
    <property type="protein sequence ID" value="TraesCS5A02G260200.1.cds1"/>
    <property type="gene ID" value="TraesCS5A02G260200"/>
</dbReference>
<dbReference type="OrthoDB" id="676037at2759"/>
<sequence length="119" mass="13704">MIWRTVRSVFGTELCPNNIWQFCSWCYTFLPDGGRFYSFGLAAICWSIWNCRNQATFGFKFLKIPFEVVFSSCVFLDYGAGLLKSDDQEAMWRGAMMLRDNVKNMMRICAAAQDDGAMD</sequence>
<dbReference type="Gramene" id="TraesCAD_scaffold_477852_01G000100.1">
    <property type="protein sequence ID" value="TraesCAD_scaffold_477852_01G000100.1"/>
    <property type="gene ID" value="TraesCAD_scaffold_477852_01G000100"/>
</dbReference>
<evidence type="ECO:0000313" key="1">
    <source>
        <dbReference type="EnsemblPlants" id="TraesCS5A02G260200.1.cds1"/>
    </source>
</evidence>